<reference evidence="5 6" key="1">
    <citation type="submission" date="2020-02" db="EMBL/GenBank/DDBJ databases">
        <title>Complete genome sequences of six Lactobacillus iners strains isolated from the human vagina.</title>
        <authorList>
            <person name="France M.T."/>
            <person name="Rutt L."/>
            <person name="Narina S."/>
            <person name="Arbaugh S."/>
            <person name="Humphrys M.S."/>
            <person name="Ma B."/>
            <person name="Hayward M.R."/>
            <person name="Relman D."/>
            <person name="Kwon D.S."/>
            <person name="Ravel J."/>
        </authorList>
    </citation>
    <scope>NUCLEOTIDE SEQUENCE [LARGE SCALE GENOMIC DNA]</scope>
    <source>
        <strain evidence="5 6">C0210C1</strain>
    </source>
</reference>
<organism evidence="5 6">
    <name type="scientific">Lactobacillus iners</name>
    <dbReference type="NCBI Taxonomy" id="147802"/>
    <lineage>
        <taxon>Bacteria</taxon>
        <taxon>Bacillati</taxon>
        <taxon>Bacillota</taxon>
        <taxon>Bacilli</taxon>
        <taxon>Lactobacillales</taxon>
        <taxon>Lactobacillaceae</taxon>
        <taxon>Lactobacillus</taxon>
    </lineage>
</organism>
<name>A0A6G7B8R5_9LACO</name>
<protein>
    <submittedName>
        <fullName evidence="5">Fic family protein</fullName>
    </submittedName>
</protein>
<evidence type="ECO:0000313" key="6">
    <source>
        <dbReference type="Proteomes" id="UP000501676"/>
    </source>
</evidence>
<feature type="domain" description="Fido" evidence="4">
    <location>
        <begin position="93"/>
        <end position="233"/>
    </location>
</feature>
<feature type="binding site" evidence="2">
    <location>
        <begin position="177"/>
        <end position="184"/>
    </location>
    <ligand>
        <name>ATP</name>
        <dbReference type="ChEBI" id="CHEBI:30616"/>
    </ligand>
</feature>
<dbReference type="Gene3D" id="1.10.3290.10">
    <property type="entry name" value="Fido-like domain"/>
    <property type="match status" value="1"/>
</dbReference>
<sequence>MKFTKLNGLKVQMSKYRPLDQDQLKALEKEIRVEHVWSSNAIEGSKISKFETEAIIERGMTIHGESIGDVLSTIDLNEAYDYMLDLASRKKPLTQTIIRDLNRLSLAKTHPEWGGEYRTLEVHPAKIDYNPYAEPFDIRPDMDALITWANSAQNNLHPVQYAADLHYKFVTIHPFRDGNGRTARLLMNLALTEAGFPVVNIMPDKESRNEYMDILLDSQIKKDPTKFENLVGKYTEETLLKHIRILKLNEENKKDAEQDTNLK</sequence>
<keyword evidence="2" id="KW-0067">ATP-binding</keyword>
<dbReference type="EMBL" id="CP049228">
    <property type="protein sequence ID" value="QIH23554.1"/>
    <property type="molecule type" value="Genomic_DNA"/>
</dbReference>
<dbReference type="PANTHER" id="PTHR13504:SF38">
    <property type="entry name" value="FIDO DOMAIN-CONTAINING PROTEIN"/>
    <property type="match status" value="1"/>
</dbReference>
<dbReference type="InterPro" id="IPR003812">
    <property type="entry name" value="Fido"/>
</dbReference>
<feature type="site" description="Important for autoinhibition of adenylyltransferase activity" evidence="3">
    <location>
        <position position="43"/>
    </location>
</feature>
<gene>
    <name evidence="5" type="ORF">G6Z83_02210</name>
</gene>
<evidence type="ECO:0000259" key="4">
    <source>
        <dbReference type="PROSITE" id="PS51459"/>
    </source>
</evidence>
<dbReference type="InterPro" id="IPR040198">
    <property type="entry name" value="Fido_containing"/>
</dbReference>
<dbReference type="Proteomes" id="UP000501676">
    <property type="component" value="Chromosome"/>
</dbReference>
<dbReference type="RefSeq" id="WP_006733615.1">
    <property type="nucleotide sequence ID" value="NZ_CP049228.1"/>
</dbReference>
<proteinExistence type="predicted"/>
<dbReference type="SUPFAM" id="SSF140931">
    <property type="entry name" value="Fic-like"/>
    <property type="match status" value="1"/>
</dbReference>
<evidence type="ECO:0000256" key="3">
    <source>
        <dbReference type="PIRSR" id="PIRSR640198-3"/>
    </source>
</evidence>
<dbReference type="PANTHER" id="PTHR13504">
    <property type="entry name" value="FIDO DOMAIN-CONTAINING PROTEIN DDB_G0283145"/>
    <property type="match status" value="1"/>
</dbReference>
<accession>A0A6G7B8R5</accession>
<evidence type="ECO:0000256" key="2">
    <source>
        <dbReference type="PIRSR" id="PIRSR640198-2"/>
    </source>
</evidence>
<feature type="active site" evidence="1">
    <location>
        <position position="173"/>
    </location>
</feature>
<evidence type="ECO:0000256" key="1">
    <source>
        <dbReference type="PIRSR" id="PIRSR640198-1"/>
    </source>
</evidence>
<keyword evidence="2" id="KW-0547">Nucleotide-binding</keyword>
<dbReference type="Pfam" id="PF02661">
    <property type="entry name" value="Fic"/>
    <property type="match status" value="1"/>
</dbReference>
<dbReference type="AlphaFoldDB" id="A0A6G7B8R5"/>
<evidence type="ECO:0000313" key="5">
    <source>
        <dbReference type="EMBL" id="QIH23554.1"/>
    </source>
</evidence>
<dbReference type="InterPro" id="IPR036597">
    <property type="entry name" value="Fido-like_dom_sf"/>
</dbReference>
<dbReference type="PROSITE" id="PS51459">
    <property type="entry name" value="FIDO"/>
    <property type="match status" value="1"/>
</dbReference>
<dbReference type="GO" id="GO:0005524">
    <property type="term" value="F:ATP binding"/>
    <property type="evidence" value="ECO:0007669"/>
    <property type="project" value="UniProtKB-KW"/>
</dbReference>